<dbReference type="InterPro" id="IPR002931">
    <property type="entry name" value="Transglutaminase-like"/>
</dbReference>
<organism evidence="3 4">
    <name type="scientific">Microbulbifer epialgicus</name>
    <dbReference type="NCBI Taxonomy" id="393907"/>
    <lineage>
        <taxon>Bacteria</taxon>
        <taxon>Pseudomonadati</taxon>
        <taxon>Pseudomonadota</taxon>
        <taxon>Gammaproteobacteria</taxon>
        <taxon>Cellvibrionales</taxon>
        <taxon>Microbulbiferaceae</taxon>
        <taxon>Microbulbifer</taxon>
    </lineage>
</organism>
<dbReference type="Pfam" id="PF01841">
    <property type="entry name" value="Transglut_core"/>
    <property type="match status" value="1"/>
</dbReference>
<protein>
    <submittedName>
        <fullName evidence="3">Transglutaminase-like domain-containing protein</fullName>
    </submittedName>
</protein>
<keyword evidence="1" id="KW-0472">Membrane</keyword>
<dbReference type="SUPFAM" id="SSF54001">
    <property type="entry name" value="Cysteine proteinases"/>
    <property type="match status" value="1"/>
</dbReference>
<dbReference type="SMART" id="SM00460">
    <property type="entry name" value="TGc"/>
    <property type="match status" value="1"/>
</dbReference>
<feature type="domain" description="Transglutaminase-like" evidence="2">
    <location>
        <begin position="186"/>
        <end position="250"/>
    </location>
</feature>
<keyword evidence="1" id="KW-0812">Transmembrane</keyword>
<name>A0ABV4NYV3_9GAMM</name>
<sequence length="290" mass="32373">MLVKGKLINKLGFVCLLAALVVVAIWNFKRAKPAEPVYDIAKTIRYSFQVTNQSNRFIENPSFSVFAPVKQNAFQKTANINANLPFKLKLDQSGNQTLEFELPGLAPYASHVVSITAEVSLASTPQSYNLNSTLFLDEEPGIETKTPEVIALADALGGQPMEISGWLYRNIKDIGYVAEDRGAQYAVTEKKGDCTEFASAFVALARASDVPARMIGGFMTNNSGRLLAENYHNWAEFKQDDSWAIADPQNNVLDTSYGAYIAFYNFDKYSRLENSQRFLTYDNRLNVQMK</sequence>
<dbReference type="EMBL" id="JBGMEK010000011">
    <property type="protein sequence ID" value="MFA0810693.1"/>
    <property type="molecule type" value="Genomic_DNA"/>
</dbReference>
<dbReference type="Gene3D" id="3.10.620.30">
    <property type="match status" value="1"/>
</dbReference>
<evidence type="ECO:0000313" key="4">
    <source>
        <dbReference type="Proteomes" id="UP001569428"/>
    </source>
</evidence>
<dbReference type="Proteomes" id="UP001569428">
    <property type="component" value="Unassembled WGS sequence"/>
</dbReference>
<keyword evidence="4" id="KW-1185">Reference proteome</keyword>
<proteinExistence type="predicted"/>
<comment type="caution">
    <text evidence="3">The sequence shown here is derived from an EMBL/GenBank/DDBJ whole genome shotgun (WGS) entry which is preliminary data.</text>
</comment>
<accession>A0ABV4NYV3</accession>
<evidence type="ECO:0000313" key="3">
    <source>
        <dbReference type="EMBL" id="MFA0810693.1"/>
    </source>
</evidence>
<feature type="transmembrane region" description="Helical" evidence="1">
    <location>
        <begin position="7"/>
        <end position="28"/>
    </location>
</feature>
<reference evidence="3 4" key="1">
    <citation type="submission" date="2024-08" db="EMBL/GenBank/DDBJ databases">
        <authorList>
            <person name="Ishaq N."/>
        </authorList>
    </citation>
    <scope>NUCLEOTIDE SEQUENCE [LARGE SCALE GENOMIC DNA]</scope>
    <source>
        <strain evidence="3 4">DSM 18651</strain>
    </source>
</reference>
<evidence type="ECO:0000256" key="1">
    <source>
        <dbReference type="SAM" id="Phobius"/>
    </source>
</evidence>
<keyword evidence="1" id="KW-1133">Transmembrane helix</keyword>
<gene>
    <name evidence="3" type="ORF">ACCI49_07145</name>
</gene>
<dbReference type="PANTHER" id="PTHR33490">
    <property type="entry name" value="BLR5614 PROTEIN-RELATED"/>
    <property type="match status" value="1"/>
</dbReference>
<dbReference type="RefSeq" id="WP_371838267.1">
    <property type="nucleotide sequence ID" value="NZ_JBGMEK010000011.1"/>
</dbReference>
<evidence type="ECO:0000259" key="2">
    <source>
        <dbReference type="SMART" id="SM00460"/>
    </source>
</evidence>
<dbReference type="InterPro" id="IPR038765">
    <property type="entry name" value="Papain-like_cys_pep_sf"/>
</dbReference>